<evidence type="ECO:0000313" key="3">
    <source>
        <dbReference type="EMBL" id="AMF94493.1"/>
    </source>
</evidence>
<evidence type="ECO:0000256" key="2">
    <source>
        <dbReference type="SAM" id="SignalP"/>
    </source>
</evidence>
<dbReference type="Proteomes" id="UP000057088">
    <property type="component" value="Chromosome 2"/>
</dbReference>
<keyword evidence="2" id="KW-0732">Signal</keyword>
<evidence type="ECO:0000313" key="5">
    <source>
        <dbReference type="Proteomes" id="UP000057088"/>
    </source>
</evidence>
<dbReference type="EMBL" id="CP014035">
    <property type="protein sequence ID" value="AMF94493.1"/>
    <property type="molecule type" value="Genomic_DNA"/>
</dbReference>
<evidence type="ECO:0000313" key="4">
    <source>
        <dbReference type="EMBL" id="SUP24433.1"/>
    </source>
</evidence>
<name>A0AAX2LR67_VIBFL</name>
<reference evidence="4 6" key="3">
    <citation type="submission" date="2018-06" db="EMBL/GenBank/DDBJ databases">
        <authorList>
            <consortium name="Pathogen Informatics"/>
            <person name="Doyle S."/>
        </authorList>
    </citation>
    <scope>NUCLEOTIDE SEQUENCE [LARGE SCALE GENOMIC DNA]</scope>
    <source>
        <strain evidence="4 6">NCTC11327</strain>
    </source>
</reference>
<keyword evidence="1" id="KW-1133">Transmembrane helix</keyword>
<keyword evidence="1" id="KW-0472">Membrane</keyword>
<feature type="chain" id="PRO_5043701951" evidence="2">
    <location>
        <begin position="30"/>
        <end position="71"/>
    </location>
</feature>
<feature type="transmembrane region" description="Helical" evidence="1">
    <location>
        <begin position="45"/>
        <end position="67"/>
    </location>
</feature>
<dbReference type="GeneID" id="29385439"/>
<keyword evidence="5" id="KW-1185">Reference proteome</keyword>
<dbReference type="EMBL" id="UHIP01000001">
    <property type="protein sequence ID" value="SUP24433.1"/>
    <property type="molecule type" value="Genomic_DNA"/>
</dbReference>
<dbReference type="RefSeq" id="WP_055453529.1">
    <property type="nucleotide sequence ID" value="NZ_CABLBX010000001.1"/>
</dbReference>
<reference evidence="5" key="1">
    <citation type="submission" date="2015-12" db="EMBL/GenBank/DDBJ databases">
        <title>FDA dAtabase for Regulatory Grade micrObial Sequences (FDA-ARGOS): Supporting development and validation of Infectious Disease Dx tests.</title>
        <authorList>
            <person name="Hoffmann M."/>
            <person name="Allard M."/>
            <person name="Evans P."/>
            <person name="Brown E."/>
            <person name="Tallon L.J."/>
            <person name="Sadzewicz L."/>
            <person name="Sengamalay N."/>
            <person name="Ott S."/>
            <person name="Godinez A."/>
            <person name="Nagaraj S."/>
            <person name="Vyas G."/>
            <person name="Aluvathingal J."/>
            <person name="Nadendla S."/>
            <person name="Geyer C."/>
            <person name="Sichtig H."/>
        </authorList>
    </citation>
    <scope>NUCLEOTIDE SEQUENCE [LARGE SCALE GENOMIC DNA]</scope>
    <source>
        <strain evidence="5">ATCC 33809</strain>
    </source>
</reference>
<dbReference type="KEGG" id="vfl:AL536_13565"/>
<keyword evidence="1" id="KW-0812">Transmembrane</keyword>
<feature type="signal peptide" evidence="2">
    <location>
        <begin position="1"/>
        <end position="29"/>
    </location>
</feature>
<evidence type="ECO:0000256" key="1">
    <source>
        <dbReference type="SAM" id="Phobius"/>
    </source>
</evidence>
<evidence type="ECO:0000313" key="6">
    <source>
        <dbReference type="Proteomes" id="UP000254626"/>
    </source>
</evidence>
<dbReference type="AlphaFoldDB" id="A0AAX2LR67"/>
<protein>
    <submittedName>
        <fullName evidence="4">Bacteriophage f237 ORF4</fullName>
    </submittedName>
</protein>
<organism evidence="4 6">
    <name type="scientific">Vibrio fluvialis</name>
    <dbReference type="NCBI Taxonomy" id="676"/>
    <lineage>
        <taxon>Bacteria</taxon>
        <taxon>Pseudomonadati</taxon>
        <taxon>Pseudomonadota</taxon>
        <taxon>Gammaproteobacteria</taxon>
        <taxon>Vibrionales</taxon>
        <taxon>Vibrionaceae</taxon>
        <taxon>Vibrio</taxon>
    </lineage>
</organism>
<accession>A0AAX2LR67</accession>
<gene>
    <name evidence="3" type="ORF">AL536_13565</name>
    <name evidence="4" type="ORF">NCTC11327_01457</name>
</gene>
<dbReference type="Proteomes" id="UP000254626">
    <property type="component" value="Unassembled WGS sequence"/>
</dbReference>
<sequence>MKYMNLLKQHSAKIAAGTGALVLSGAARADVAESITTAVSTGQANYTLVVVGLIGLAAIGFGLRAIIGAMR</sequence>
<reference evidence="3" key="2">
    <citation type="submission" date="2018-01" db="EMBL/GenBank/DDBJ databases">
        <title>FDA dAtabase for Regulatory Grade micrObial Sequences (FDA-ARGOS): Supporting development and validation of Infectious Disease Dx tests.</title>
        <authorList>
            <person name="Hoffmann M."/>
            <person name="Allard M."/>
            <person name="Evans P."/>
            <person name="Brown E."/>
            <person name="Tallon L."/>
            <person name="Sadzewicz L."/>
            <person name="Sengamalay N."/>
            <person name="Ott S."/>
            <person name="Godinez A."/>
            <person name="Nagaraj S."/>
            <person name="Vyas G."/>
            <person name="Aluvathingal J."/>
            <person name="Nadendla S."/>
            <person name="Geyer C."/>
            <person name="Sichtig H."/>
        </authorList>
    </citation>
    <scope>NUCLEOTIDE SEQUENCE</scope>
    <source>
        <strain evidence="3">ATCC 33809</strain>
    </source>
</reference>
<proteinExistence type="predicted"/>